<dbReference type="EMBL" id="SDHW01000001">
    <property type="protein sequence ID" value="RXK62020.1"/>
    <property type="molecule type" value="Genomic_DNA"/>
</dbReference>
<organism evidence="1 2">
    <name type="scientific">Lacibacter luteus</name>
    <dbReference type="NCBI Taxonomy" id="2508719"/>
    <lineage>
        <taxon>Bacteria</taxon>
        <taxon>Pseudomonadati</taxon>
        <taxon>Bacteroidota</taxon>
        <taxon>Chitinophagia</taxon>
        <taxon>Chitinophagales</taxon>
        <taxon>Chitinophagaceae</taxon>
        <taxon>Lacibacter</taxon>
    </lineage>
</organism>
<evidence type="ECO:0000313" key="2">
    <source>
        <dbReference type="Proteomes" id="UP000290204"/>
    </source>
</evidence>
<dbReference type="Proteomes" id="UP000290204">
    <property type="component" value="Unassembled WGS sequence"/>
</dbReference>
<keyword evidence="2" id="KW-1185">Reference proteome</keyword>
<sequence>MYNAVFGTRGLKKSLQNILYLLSESTYSAEVLKTLKRILKIRKNNYGKKLLRLYQEKTKNLEAIKFTFSKNETSVFGDNKYFITWDDNRVVYKLTSSQFVSFSSKLLKGFIDNLEYNSIVKFESNQTVSQYKKEDVEAISQADCMYIHIMTDEKTKKFVIKKSIIRRVCVTYINMLHEKNIDGWYYIQ</sequence>
<proteinExistence type="predicted"/>
<name>A0A4Q1CLZ6_9BACT</name>
<reference evidence="1 2" key="1">
    <citation type="submission" date="2019-01" db="EMBL/GenBank/DDBJ databases">
        <title>Lacibacter sp. strain TTM-7.</title>
        <authorList>
            <person name="Chen W.-M."/>
        </authorList>
    </citation>
    <scope>NUCLEOTIDE SEQUENCE [LARGE SCALE GENOMIC DNA]</scope>
    <source>
        <strain evidence="1 2">TTM-7</strain>
    </source>
</reference>
<evidence type="ECO:0000313" key="1">
    <source>
        <dbReference type="EMBL" id="RXK62020.1"/>
    </source>
</evidence>
<accession>A0A4Q1CLZ6</accession>
<dbReference type="RefSeq" id="WP_129129392.1">
    <property type="nucleotide sequence ID" value="NZ_SDHW01000001.1"/>
</dbReference>
<comment type="caution">
    <text evidence="1">The sequence shown here is derived from an EMBL/GenBank/DDBJ whole genome shotgun (WGS) entry which is preliminary data.</text>
</comment>
<protein>
    <submittedName>
        <fullName evidence="1">Uncharacterized protein</fullName>
    </submittedName>
</protein>
<dbReference type="AlphaFoldDB" id="A0A4Q1CLZ6"/>
<gene>
    <name evidence="1" type="ORF">ESA94_03110</name>
</gene>